<dbReference type="SUPFAM" id="SSF56112">
    <property type="entry name" value="Protein kinase-like (PK-like)"/>
    <property type="match status" value="1"/>
</dbReference>
<reference evidence="3" key="1">
    <citation type="journal article" date="2021" name="Proc. Natl. Acad. Sci. U.S.A.">
        <title>Three genomes in the algal genus Volvox reveal the fate of a haploid sex-determining region after a transition to homothallism.</title>
        <authorList>
            <person name="Yamamoto K."/>
            <person name="Hamaji T."/>
            <person name="Kawai-Toyooka H."/>
            <person name="Matsuzaki R."/>
            <person name="Takahashi F."/>
            <person name="Nishimura Y."/>
            <person name="Kawachi M."/>
            <person name="Noguchi H."/>
            <person name="Minakuchi Y."/>
            <person name="Umen J.G."/>
            <person name="Toyoda A."/>
            <person name="Nozaki H."/>
        </authorList>
    </citation>
    <scope>NUCLEOTIDE SEQUENCE</scope>
    <source>
        <strain evidence="3">NIES-3786</strain>
    </source>
</reference>
<dbReference type="InterPro" id="IPR011009">
    <property type="entry name" value="Kinase-like_dom_sf"/>
</dbReference>
<dbReference type="Gene3D" id="3.30.200.20">
    <property type="entry name" value="Phosphorylase Kinase, domain 1"/>
    <property type="match status" value="1"/>
</dbReference>
<dbReference type="Proteomes" id="UP000747110">
    <property type="component" value="Unassembled WGS sequence"/>
</dbReference>
<evidence type="ECO:0000259" key="2">
    <source>
        <dbReference type="PROSITE" id="PS50011"/>
    </source>
</evidence>
<feature type="compositionally biased region" description="Polar residues" evidence="1">
    <location>
        <begin position="331"/>
        <end position="345"/>
    </location>
</feature>
<dbReference type="InterPro" id="IPR008271">
    <property type="entry name" value="Ser/Thr_kinase_AS"/>
</dbReference>
<name>A0A8J4FKP3_9CHLO</name>
<sequence length="530" mass="56776">MDVGVTETLPTHQPAQVMTKKHEDGIWIEPSVANRSQDPEQKQPEVEVSLLCNNRRTVAKSCNSLTTEATILGSSTAALCMQPDICKTSSKTQCSTNTAEVYKTALAQILAPCPSGSLDVSHAAGSIRTSFGLVPAELKLEVEHNRGGNNGPHGREASLPAVSNVDIPTFLRELDIYFCKMDSAKTASSALHMGEVDTEANESSIRQHRQGIYDVVKIIQAEIRDPDLHLEAMIAHGTFGAVYRGVWRGLPVAVKTMVVATEPDSITEGRQAGQLAVQEAAISLSMAHPNVVATYSYDVKPLVHAPIEVGQGLCDAARMPGEFTAAAAETSPDSPNSKQDVAVHGQQQGDGKIQEVWGAVKLYIVQEYCNGGTLRGALDWGMAGCVRAGGLAGMLARHLALDVALGMQHIHSCRIVHGDLKPENVLLVSSNQARAAEPSDQAATGMNPVTEVLNYSMPFTAKKPLMKGWSITAKVADFGLSTPLAEGATHASKAFHGTPAYVAPEVWFILGPKWNMPKNHVLAVYDDHTW</sequence>
<evidence type="ECO:0000256" key="1">
    <source>
        <dbReference type="SAM" id="MobiDB-lite"/>
    </source>
</evidence>
<dbReference type="GO" id="GO:0005524">
    <property type="term" value="F:ATP binding"/>
    <property type="evidence" value="ECO:0007669"/>
    <property type="project" value="InterPro"/>
</dbReference>
<feature type="region of interest" description="Disordered" evidence="1">
    <location>
        <begin position="326"/>
        <end position="345"/>
    </location>
</feature>
<keyword evidence="4" id="KW-1185">Reference proteome</keyword>
<comment type="caution">
    <text evidence="3">The sequence shown here is derived from an EMBL/GenBank/DDBJ whole genome shotgun (WGS) entry which is preliminary data.</text>
</comment>
<accession>A0A8J4FKP3</accession>
<dbReference type="PROSITE" id="PS00108">
    <property type="entry name" value="PROTEIN_KINASE_ST"/>
    <property type="match status" value="1"/>
</dbReference>
<dbReference type="GO" id="GO:0004674">
    <property type="term" value="F:protein serine/threonine kinase activity"/>
    <property type="evidence" value="ECO:0007669"/>
    <property type="project" value="TreeGrafter"/>
</dbReference>
<dbReference type="EMBL" id="BNCP01000006">
    <property type="protein sequence ID" value="GIL74717.1"/>
    <property type="molecule type" value="Genomic_DNA"/>
</dbReference>
<dbReference type="OrthoDB" id="548589at2759"/>
<dbReference type="Gene3D" id="1.10.510.10">
    <property type="entry name" value="Transferase(Phosphotransferase) domain 1"/>
    <property type="match status" value="1"/>
</dbReference>
<dbReference type="InterPro" id="IPR000719">
    <property type="entry name" value="Prot_kinase_dom"/>
</dbReference>
<proteinExistence type="predicted"/>
<evidence type="ECO:0000313" key="3">
    <source>
        <dbReference type="EMBL" id="GIL74717.1"/>
    </source>
</evidence>
<dbReference type="InterPro" id="IPR051681">
    <property type="entry name" value="Ser/Thr_Kinases-Pseudokinases"/>
</dbReference>
<gene>
    <name evidence="3" type="ORF">Vretifemale_4651</name>
</gene>
<dbReference type="SMART" id="SM00220">
    <property type="entry name" value="S_TKc"/>
    <property type="match status" value="1"/>
</dbReference>
<organism evidence="3 4">
    <name type="scientific">Volvox reticuliferus</name>
    <dbReference type="NCBI Taxonomy" id="1737510"/>
    <lineage>
        <taxon>Eukaryota</taxon>
        <taxon>Viridiplantae</taxon>
        <taxon>Chlorophyta</taxon>
        <taxon>core chlorophytes</taxon>
        <taxon>Chlorophyceae</taxon>
        <taxon>CS clade</taxon>
        <taxon>Chlamydomonadales</taxon>
        <taxon>Volvocaceae</taxon>
        <taxon>Volvox</taxon>
    </lineage>
</organism>
<dbReference type="AlphaFoldDB" id="A0A8J4FKP3"/>
<dbReference type="PANTHER" id="PTHR44329">
    <property type="entry name" value="SERINE/THREONINE-PROTEIN KINASE TNNI3K-RELATED"/>
    <property type="match status" value="1"/>
</dbReference>
<dbReference type="PANTHER" id="PTHR44329:SF214">
    <property type="entry name" value="PROTEIN KINASE DOMAIN-CONTAINING PROTEIN"/>
    <property type="match status" value="1"/>
</dbReference>
<protein>
    <recommendedName>
        <fullName evidence="2">Protein kinase domain-containing protein</fullName>
    </recommendedName>
</protein>
<evidence type="ECO:0000313" key="4">
    <source>
        <dbReference type="Proteomes" id="UP000747110"/>
    </source>
</evidence>
<feature type="domain" description="Protein kinase" evidence="2">
    <location>
        <begin position="228"/>
        <end position="530"/>
    </location>
</feature>
<dbReference type="PROSITE" id="PS50011">
    <property type="entry name" value="PROTEIN_KINASE_DOM"/>
    <property type="match status" value="1"/>
</dbReference>
<dbReference type="Pfam" id="PF00069">
    <property type="entry name" value="Pkinase"/>
    <property type="match status" value="1"/>
</dbReference>